<dbReference type="RefSeq" id="XP_016757856.1">
    <property type="nucleotide sequence ID" value="XM_016906955.1"/>
</dbReference>
<dbReference type="EMBL" id="KB456269">
    <property type="protein sequence ID" value="EMF09735.1"/>
    <property type="molecule type" value="Genomic_DNA"/>
</dbReference>
<accession>N1QDT8</accession>
<evidence type="ECO:0000313" key="4">
    <source>
        <dbReference type="Proteomes" id="UP000016931"/>
    </source>
</evidence>
<keyword evidence="4" id="KW-1185">Reference proteome</keyword>
<keyword evidence="1" id="KW-0732">Signal</keyword>
<protein>
    <recommendedName>
        <fullName evidence="2">DUF7907 domain-containing protein</fullName>
    </recommendedName>
</protein>
<evidence type="ECO:0000259" key="2">
    <source>
        <dbReference type="Pfam" id="PF25484"/>
    </source>
</evidence>
<gene>
    <name evidence="3" type="ORF">SEPMUDRAFT_151649</name>
</gene>
<dbReference type="AlphaFoldDB" id="N1QDT8"/>
<name>N1QDT8_SPHMS</name>
<reference evidence="3 4" key="1">
    <citation type="journal article" date="2012" name="PLoS Pathog.">
        <title>Diverse lifestyles and strategies of plant pathogenesis encoded in the genomes of eighteen Dothideomycetes fungi.</title>
        <authorList>
            <person name="Ohm R.A."/>
            <person name="Feau N."/>
            <person name="Henrissat B."/>
            <person name="Schoch C.L."/>
            <person name="Horwitz B.A."/>
            <person name="Barry K.W."/>
            <person name="Condon B.J."/>
            <person name="Copeland A.C."/>
            <person name="Dhillon B."/>
            <person name="Glaser F."/>
            <person name="Hesse C.N."/>
            <person name="Kosti I."/>
            <person name="LaButti K."/>
            <person name="Lindquist E.A."/>
            <person name="Lucas S."/>
            <person name="Salamov A.A."/>
            <person name="Bradshaw R.E."/>
            <person name="Ciuffetti L."/>
            <person name="Hamelin R.C."/>
            <person name="Kema G.H.J."/>
            <person name="Lawrence C."/>
            <person name="Scott J.A."/>
            <person name="Spatafora J.W."/>
            <person name="Turgeon B.G."/>
            <person name="de Wit P.J.G.M."/>
            <person name="Zhong S."/>
            <person name="Goodwin S.B."/>
            <person name="Grigoriev I.V."/>
        </authorList>
    </citation>
    <scope>NUCLEOTIDE SEQUENCE [LARGE SCALE GENOMIC DNA]</scope>
    <source>
        <strain evidence="3 4">SO2202</strain>
    </source>
</reference>
<feature type="signal peptide" evidence="1">
    <location>
        <begin position="1"/>
        <end position="16"/>
    </location>
</feature>
<dbReference type="HOGENOM" id="CLU_133908_0_0_1"/>
<dbReference type="InterPro" id="IPR057229">
    <property type="entry name" value="DUF7907"/>
</dbReference>
<sequence>MNLITLLIASIGFAAAALNITSPQFYLKIDSQSRTSQFNDLWLASYHTGAGLNDVVFSAGQPGIEGIQKGFFNATNVTGSDNLLFDLGNDFAWGLKMVPNQQFYAAWQPVELNAGVSGSEEDVSGFFMSNTGLQWNSSSFGGWIVCDWWHGAPQLFFRIASYTKSWYPAPASCADVFLVPEYV</sequence>
<dbReference type="OMA" id="WEPIVIN"/>
<dbReference type="STRING" id="692275.N1QDT8"/>
<dbReference type="Pfam" id="PF25484">
    <property type="entry name" value="DUF7907"/>
    <property type="match status" value="1"/>
</dbReference>
<evidence type="ECO:0000313" key="3">
    <source>
        <dbReference type="EMBL" id="EMF09735.1"/>
    </source>
</evidence>
<dbReference type="OrthoDB" id="3518533at2759"/>
<proteinExistence type="predicted"/>
<dbReference type="eggNOG" id="ENOG502SSN8">
    <property type="taxonomic scope" value="Eukaryota"/>
</dbReference>
<dbReference type="Proteomes" id="UP000016931">
    <property type="component" value="Unassembled WGS sequence"/>
</dbReference>
<feature type="chain" id="PRO_5004110680" description="DUF7907 domain-containing protein" evidence="1">
    <location>
        <begin position="17"/>
        <end position="183"/>
    </location>
</feature>
<dbReference type="GeneID" id="27904092"/>
<organism evidence="3 4">
    <name type="scientific">Sphaerulina musiva (strain SO2202)</name>
    <name type="common">Poplar stem canker fungus</name>
    <name type="synonym">Septoria musiva</name>
    <dbReference type="NCBI Taxonomy" id="692275"/>
    <lineage>
        <taxon>Eukaryota</taxon>
        <taxon>Fungi</taxon>
        <taxon>Dikarya</taxon>
        <taxon>Ascomycota</taxon>
        <taxon>Pezizomycotina</taxon>
        <taxon>Dothideomycetes</taxon>
        <taxon>Dothideomycetidae</taxon>
        <taxon>Mycosphaerellales</taxon>
        <taxon>Mycosphaerellaceae</taxon>
        <taxon>Sphaerulina</taxon>
    </lineage>
</organism>
<evidence type="ECO:0000256" key="1">
    <source>
        <dbReference type="SAM" id="SignalP"/>
    </source>
</evidence>
<feature type="domain" description="DUF7907" evidence="2">
    <location>
        <begin position="22"/>
        <end position="182"/>
    </location>
</feature>